<evidence type="ECO:0000313" key="2">
    <source>
        <dbReference type="EMBL" id="MBU2738984.1"/>
    </source>
</evidence>
<proteinExistence type="predicted"/>
<dbReference type="InterPro" id="IPR011990">
    <property type="entry name" value="TPR-like_helical_dom_sf"/>
</dbReference>
<keyword evidence="1" id="KW-0802">TPR repeat</keyword>
<evidence type="ECO:0000256" key="1">
    <source>
        <dbReference type="PROSITE-ProRule" id="PRU00339"/>
    </source>
</evidence>
<accession>A0ABS5ZQP2</accession>
<organism evidence="2 3">
    <name type="scientific">Acidithiobacillus concretivorus</name>
    <dbReference type="NCBI Taxonomy" id="3063952"/>
    <lineage>
        <taxon>Bacteria</taxon>
        <taxon>Pseudomonadati</taxon>
        <taxon>Pseudomonadota</taxon>
        <taxon>Acidithiobacillia</taxon>
        <taxon>Acidithiobacillales</taxon>
        <taxon>Acidithiobacillaceae</taxon>
        <taxon>Acidithiobacillus</taxon>
    </lineage>
</organism>
<dbReference type="Pfam" id="PF13181">
    <property type="entry name" value="TPR_8"/>
    <property type="match status" value="1"/>
</dbReference>
<dbReference type="RefSeq" id="WP_215863931.1">
    <property type="nucleotide sequence ID" value="NZ_JABELD010000066.1"/>
</dbReference>
<dbReference type="PROSITE" id="PS50005">
    <property type="entry name" value="TPR"/>
    <property type="match status" value="4"/>
</dbReference>
<dbReference type="Pfam" id="PF14559">
    <property type="entry name" value="TPR_19"/>
    <property type="match status" value="2"/>
</dbReference>
<protein>
    <submittedName>
        <fullName evidence="2">Tetratricopeptide repeat protein</fullName>
    </submittedName>
</protein>
<dbReference type="PROSITE" id="PS50293">
    <property type="entry name" value="TPR_REGION"/>
    <property type="match status" value="1"/>
</dbReference>
<feature type="repeat" description="TPR" evidence="1">
    <location>
        <begin position="212"/>
        <end position="245"/>
    </location>
</feature>
<dbReference type="Gene3D" id="3.40.50.2000">
    <property type="entry name" value="Glycogen Phosphorylase B"/>
    <property type="match status" value="1"/>
</dbReference>
<comment type="caution">
    <text evidence="2">The sequence shown here is derived from an EMBL/GenBank/DDBJ whole genome shotgun (WGS) entry which is preliminary data.</text>
</comment>
<dbReference type="SMART" id="SM00028">
    <property type="entry name" value="TPR"/>
    <property type="match status" value="6"/>
</dbReference>
<feature type="repeat" description="TPR" evidence="1">
    <location>
        <begin position="178"/>
        <end position="211"/>
    </location>
</feature>
<sequence length="659" mass="75283">MYFNDDYSIKFMYVNNLRAVMMSLLRSYADVQYNQPEQIAYIQKHRRNLQDLQEFFPTHEAFLIDRLTPIWNESVSDLCRESKSLTTLAHLINQPWELAVILSSWIPSWCVVQQALGRPLAFGQQFSNEEVQLRDIIEAEPEHAQAFCNLAVLYLNGGQLDDSQKLFKKSLTLAPNAPDTLLNYAVLLSQNGDFQAAEELLRRALSIQPDYVVAWSNLGYVLSELERFEEAEQALRQALAINPDYPVALLNITAPLQKRGAFAESEKLLRHLLSLEPGHIDAALNLFVCLFSQRRGTDAENVLRQIISNQPNCAEAMSKLGIYLFQQDNFTEAEEWLRKAYEISGKSPESAFDLSTFLLLCGHYREGFTLYESRFRVKYNHNPQRFAQTAWDGSDLDGKTILVHAEQGFGDMFQCARYLPLIRQRGGRIILETRSELYRLFAQSELADVLYIEGDPLPEFDTYIPFMSLPHVFRTDLDCIPRQTPYLSVDHELDTAWGKRLSEISGFRVGLVWAGNPLHKNDDARSISLEQLTPLGLLPGVQIISLQKGSGEAQIPHSPFPMHALGDHIQDFADTAAILNHLDLLVCVDTSIAHLAGAMNVRTCLLLAKSPDWRWLLDRSDSPWYSHLRLFRQQQSESWESVIDEVAQYILKRMQQPQL</sequence>
<dbReference type="PANTHER" id="PTHR44809">
    <property type="match status" value="1"/>
</dbReference>
<dbReference type="Gene3D" id="1.25.40.10">
    <property type="entry name" value="Tetratricopeptide repeat domain"/>
    <property type="match status" value="1"/>
</dbReference>
<feature type="repeat" description="TPR" evidence="1">
    <location>
        <begin position="144"/>
        <end position="177"/>
    </location>
</feature>
<dbReference type="Proteomes" id="UP001197028">
    <property type="component" value="Unassembled WGS sequence"/>
</dbReference>
<feature type="repeat" description="TPR" evidence="1">
    <location>
        <begin position="314"/>
        <end position="347"/>
    </location>
</feature>
<dbReference type="InterPro" id="IPR052943">
    <property type="entry name" value="TMTC_O-mannosyl-trnsfr"/>
</dbReference>
<evidence type="ECO:0000313" key="3">
    <source>
        <dbReference type="Proteomes" id="UP001197028"/>
    </source>
</evidence>
<gene>
    <name evidence="2" type="ORF">HJG40_09350</name>
</gene>
<reference evidence="2 3" key="1">
    <citation type="journal article" date="2021" name="ISME J.">
        <title>Genomic evolution of the class Acidithiobacillia: deep-branching Proteobacteria living in extreme acidic conditions.</title>
        <authorList>
            <person name="Moya-Beltran A."/>
            <person name="Beard S."/>
            <person name="Rojas-Villalobos C."/>
            <person name="Issotta F."/>
            <person name="Gallardo Y."/>
            <person name="Ulloa R."/>
            <person name="Giaveno A."/>
            <person name="Degli Esposti M."/>
            <person name="Johnson D.B."/>
            <person name="Quatrini R."/>
        </authorList>
    </citation>
    <scope>NUCLEOTIDE SEQUENCE [LARGE SCALE GENOMIC DNA]</scope>
    <source>
        <strain evidence="2 3">ATCC 19703</strain>
    </source>
</reference>
<keyword evidence="3" id="KW-1185">Reference proteome</keyword>
<dbReference type="PANTHER" id="PTHR44809:SF1">
    <property type="entry name" value="PROTEIN O-MANNOSYL-TRANSFERASE TMTC1"/>
    <property type="match status" value="1"/>
</dbReference>
<dbReference type="EMBL" id="JABELD010000066">
    <property type="protein sequence ID" value="MBU2738984.1"/>
    <property type="molecule type" value="Genomic_DNA"/>
</dbReference>
<dbReference type="SUPFAM" id="SSF48452">
    <property type="entry name" value="TPR-like"/>
    <property type="match status" value="1"/>
</dbReference>
<name>A0ABS5ZQP2_9PROT</name>
<dbReference type="InterPro" id="IPR019734">
    <property type="entry name" value="TPR_rpt"/>
</dbReference>
<dbReference type="SUPFAM" id="SSF53756">
    <property type="entry name" value="UDP-Glycosyltransferase/glycogen phosphorylase"/>
    <property type="match status" value="1"/>
</dbReference>